<evidence type="ECO:0000256" key="1">
    <source>
        <dbReference type="ARBA" id="ARBA00004874"/>
    </source>
</evidence>
<dbReference type="InterPro" id="IPR008927">
    <property type="entry name" value="6-PGluconate_DH-like_C_sf"/>
</dbReference>
<evidence type="ECO:0000259" key="8">
    <source>
        <dbReference type="SMART" id="SM01350"/>
    </source>
</evidence>
<dbReference type="EMBL" id="KN847335">
    <property type="protein sequence ID" value="KIW44161.1"/>
    <property type="molecule type" value="Genomic_DNA"/>
</dbReference>
<evidence type="ECO:0000256" key="6">
    <source>
        <dbReference type="PIRNR" id="PIRNR000109"/>
    </source>
</evidence>
<dbReference type="InterPro" id="IPR006114">
    <property type="entry name" value="6PGDH_C"/>
</dbReference>
<evidence type="ECO:0000256" key="4">
    <source>
        <dbReference type="ARBA" id="ARBA00023064"/>
    </source>
</evidence>
<dbReference type="GO" id="GO:0019521">
    <property type="term" value="P:D-gluconate metabolic process"/>
    <property type="evidence" value="ECO:0007669"/>
    <property type="project" value="UniProtKB-KW"/>
</dbReference>
<dbReference type="Gene3D" id="1.10.1040.10">
    <property type="entry name" value="N-(1-d-carboxylethyl)-l-norvaline Dehydrogenase, domain 2"/>
    <property type="match status" value="1"/>
</dbReference>
<organism evidence="9 10">
    <name type="scientific">Exophiala oligosperma</name>
    <dbReference type="NCBI Taxonomy" id="215243"/>
    <lineage>
        <taxon>Eukaryota</taxon>
        <taxon>Fungi</taxon>
        <taxon>Dikarya</taxon>
        <taxon>Ascomycota</taxon>
        <taxon>Pezizomycotina</taxon>
        <taxon>Eurotiomycetes</taxon>
        <taxon>Chaetothyriomycetidae</taxon>
        <taxon>Chaetothyriales</taxon>
        <taxon>Herpotrichiellaceae</taxon>
        <taxon>Exophiala</taxon>
    </lineage>
</organism>
<protein>
    <recommendedName>
        <fullName evidence="6">6-phosphogluconate dehydrogenase, decarboxylating</fullName>
        <ecNumber evidence="6">1.1.1.44</ecNumber>
    </recommendedName>
</protein>
<dbReference type="RefSeq" id="XP_016264377.1">
    <property type="nucleotide sequence ID" value="XM_016406171.1"/>
</dbReference>
<dbReference type="GO" id="GO:0004616">
    <property type="term" value="F:phosphogluconate dehydrogenase (decarboxylating) activity"/>
    <property type="evidence" value="ECO:0007669"/>
    <property type="project" value="UniProtKB-EC"/>
</dbReference>
<dbReference type="Pfam" id="PF03446">
    <property type="entry name" value="NAD_binding_2"/>
    <property type="match status" value="1"/>
</dbReference>
<dbReference type="PIRSF" id="PIRSF000109">
    <property type="entry name" value="6PGD"/>
    <property type="match status" value="1"/>
</dbReference>
<dbReference type="SMART" id="SM01350">
    <property type="entry name" value="6PGD"/>
    <property type="match status" value="1"/>
</dbReference>
<dbReference type="STRING" id="215243.A0A0D2AWH3"/>
<dbReference type="PRINTS" id="PR00076">
    <property type="entry name" value="6PGDHDRGNASE"/>
</dbReference>
<comment type="catalytic activity">
    <reaction evidence="6">
        <text>6-phospho-D-gluconate + NADP(+) = D-ribulose 5-phosphate + CO2 + NADPH</text>
        <dbReference type="Rhea" id="RHEA:10116"/>
        <dbReference type="ChEBI" id="CHEBI:16526"/>
        <dbReference type="ChEBI" id="CHEBI:57783"/>
        <dbReference type="ChEBI" id="CHEBI:58121"/>
        <dbReference type="ChEBI" id="CHEBI:58349"/>
        <dbReference type="ChEBI" id="CHEBI:58759"/>
        <dbReference type="EC" id="1.1.1.44"/>
    </reaction>
</comment>
<dbReference type="InterPro" id="IPR013328">
    <property type="entry name" value="6PGD_dom2"/>
</dbReference>
<dbReference type="GO" id="GO:0050661">
    <property type="term" value="F:NADP binding"/>
    <property type="evidence" value="ECO:0007669"/>
    <property type="project" value="InterPro"/>
</dbReference>
<comment type="function">
    <text evidence="6">Catalyzes the oxidative decarboxylation of 6-phosphogluconate to ribulose 5-phosphate and CO(2), with concomitant reduction of NADP to NADPH.</text>
</comment>
<dbReference type="SUPFAM" id="SSF51735">
    <property type="entry name" value="NAD(P)-binding Rossmann-fold domains"/>
    <property type="match status" value="1"/>
</dbReference>
<dbReference type="Pfam" id="PF00393">
    <property type="entry name" value="6PGD"/>
    <property type="match status" value="1"/>
</dbReference>
<dbReference type="GeneID" id="27357266"/>
<accession>A0A0D2AWH3</accession>
<evidence type="ECO:0000256" key="2">
    <source>
        <dbReference type="ARBA" id="ARBA00008419"/>
    </source>
</evidence>
<dbReference type="EC" id="1.1.1.44" evidence="6"/>
<dbReference type="Proteomes" id="UP000053342">
    <property type="component" value="Unassembled WGS sequence"/>
</dbReference>
<keyword evidence="3 6" id="KW-0560">Oxidoreductase</keyword>
<dbReference type="UniPathway" id="UPA00115">
    <property type="reaction ID" value="UER00410"/>
</dbReference>
<evidence type="ECO:0000313" key="10">
    <source>
        <dbReference type="Proteomes" id="UP000053342"/>
    </source>
</evidence>
<evidence type="ECO:0000256" key="7">
    <source>
        <dbReference type="PIRSR" id="PIRSR000109-1"/>
    </source>
</evidence>
<dbReference type="InterPro" id="IPR006183">
    <property type="entry name" value="Pgluconate_DH"/>
</dbReference>
<evidence type="ECO:0000256" key="3">
    <source>
        <dbReference type="ARBA" id="ARBA00023002"/>
    </source>
</evidence>
<dbReference type="Gene3D" id="3.40.50.720">
    <property type="entry name" value="NAD(P)-binding Rossmann-like Domain"/>
    <property type="match status" value="1"/>
</dbReference>
<feature type="active site" description="Proton donor" evidence="7">
    <location>
        <position position="203"/>
    </location>
</feature>
<reference evidence="9 10" key="1">
    <citation type="submission" date="2015-01" db="EMBL/GenBank/DDBJ databases">
        <title>The Genome Sequence of Exophiala oligosperma CBS72588.</title>
        <authorList>
            <consortium name="The Broad Institute Genomics Platform"/>
            <person name="Cuomo C."/>
            <person name="de Hoog S."/>
            <person name="Gorbushina A."/>
            <person name="Stielow B."/>
            <person name="Teixiera M."/>
            <person name="Abouelleil A."/>
            <person name="Chapman S.B."/>
            <person name="Priest M."/>
            <person name="Young S.K."/>
            <person name="Wortman J."/>
            <person name="Nusbaum C."/>
            <person name="Birren B."/>
        </authorList>
    </citation>
    <scope>NUCLEOTIDE SEQUENCE [LARGE SCALE GENOMIC DNA]</scope>
    <source>
        <strain evidence="9 10">CBS 72588</strain>
    </source>
</reference>
<dbReference type="OrthoDB" id="434986at2759"/>
<feature type="active site" description="Proton acceptor" evidence="7">
    <location>
        <position position="196"/>
    </location>
</feature>
<feature type="domain" description="6-phosphogluconate dehydrogenase C-terminal" evidence="8">
    <location>
        <begin position="192"/>
        <end position="500"/>
    </location>
</feature>
<keyword evidence="5 6" id="KW-0570">Pentose shunt</keyword>
<keyword evidence="4" id="KW-0311">Gluconate utilization</keyword>
<keyword evidence="10" id="KW-1185">Reference proteome</keyword>
<comment type="similarity">
    <text evidence="2 6">Belongs to the 6-phosphogluconate dehydrogenase family.</text>
</comment>
<name>A0A0D2AWH3_9EURO</name>
<dbReference type="GO" id="GO:0006098">
    <property type="term" value="P:pentose-phosphate shunt"/>
    <property type="evidence" value="ECO:0007669"/>
    <property type="project" value="UniProtKB-UniPathway"/>
</dbReference>
<keyword evidence="6" id="KW-0521">NADP</keyword>
<dbReference type="InterPro" id="IPR006113">
    <property type="entry name" value="6PGDH_Gnd/GntZ"/>
</dbReference>
<dbReference type="FunFam" id="3.40.50.720:FF:000634">
    <property type="entry name" value="6-phosphogluconate dehydrogenase, decarboxylating"/>
    <property type="match status" value="1"/>
</dbReference>
<evidence type="ECO:0000313" key="9">
    <source>
        <dbReference type="EMBL" id="KIW44161.1"/>
    </source>
</evidence>
<gene>
    <name evidence="9" type="ORF">PV06_05192</name>
</gene>
<dbReference type="VEuPathDB" id="FungiDB:PV06_05192"/>
<sequence>MGQDDGPEFKKLGMCGTGSMGGMMSLLYAEHGVEVFYYDPNGDNVKKLEQEAIDTGLDKHIHAQKDYQEMCHSLKSGQDPKLFVFSIPHGGAGDAVLKDLRPHLERGDIILDCSNEYWKFTERRQRELEPHGIHYIGCGVSGGYQSARHGPSLSPGGNAEVLKKVIPFLQRVAAKDKQGRACTTPIGPRGSGHYVKMIHNGIEQGMMSAIAEVWFIMNKCLHMKYEEIADVFESWNKDGPLRDNFLVSIGADISRTKKDDGTFVLSEVLDKVVQDADGSEGTGIWTNEEAIRLHVPTPTITTAHLFRCASADAASRLAVNKTFGGGVAGPSSIELRSSLPAFIEDLKLALYAALLCSFIQGLHVLKKMDRQEDWHLNYRKILQIWRGGCIIQSDHISDVLDSVHTREDHDGENLLANREIVEELTKSLPSLKKVVLKSVEVDTYVPSLSATLEYCKYSSSTMLPTQFMEAELDYFGEHNYETWDEGPGKPVKGPHHFEWKRATGLVDEKKGQ</sequence>
<dbReference type="AlphaFoldDB" id="A0A0D2AWH3"/>
<comment type="subunit">
    <text evidence="6">Homodimer.</text>
</comment>
<comment type="pathway">
    <text evidence="1 6">Carbohydrate degradation; pentose phosphate pathway; D-ribulose 5-phosphate from D-glucose 6-phosphate (oxidative stage): step 3/3.</text>
</comment>
<evidence type="ECO:0000256" key="5">
    <source>
        <dbReference type="ARBA" id="ARBA00023126"/>
    </source>
</evidence>
<dbReference type="InterPro" id="IPR006115">
    <property type="entry name" value="6PGDH_NADP-bd"/>
</dbReference>
<dbReference type="SUPFAM" id="SSF48179">
    <property type="entry name" value="6-phosphogluconate dehydrogenase C-terminal domain-like"/>
    <property type="match status" value="1"/>
</dbReference>
<dbReference type="PANTHER" id="PTHR11811">
    <property type="entry name" value="6-PHOSPHOGLUCONATE DEHYDROGENASE"/>
    <property type="match status" value="1"/>
</dbReference>
<proteinExistence type="inferred from homology"/>
<dbReference type="InterPro" id="IPR036291">
    <property type="entry name" value="NAD(P)-bd_dom_sf"/>
</dbReference>